<dbReference type="Proteomes" id="UP001059617">
    <property type="component" value="Chromosome"/>
</dbReference>
<evidence type="ECO:0000313" key="2">
    <source>
        <dbReference type="EMBL" id="UWP85261.1"/>
    </source>
</evidence>
<dbReference type="RefSeq" id="WP_259863348.1">
    <property type="nucleotide sequence ID" value="NZ_BAAAST010000006.1"/>
</dbReference>
<name>A0ABY5W863_9ACTN</name>
<proteinExistence type="predicted"/>
<protein>
    <submittedName>
        <fullName evidence="2">Uncharacterized protein</fullName>
    </submittedName>
</protein>
<accession>A0ABY5W863</accession>
<gene>
    <name evidence="2" type="ORF">Dfulv_13920</name>
</gene>
<sequence length="97" mass="9984">MGSDRSVAPLRVELLIFSARDAALHVRTVSRDVPPGRHPDDLAAELAASPASALPALGPAGPGGAQCDGPQPGWAPPPLSILHSTSWRHAEGQVILT</sequence>
<feature type="region of interest" description="Disordered" evidence="1">
    <location>
        <begin position="53"/>
        <end position="79"/>
    </location>
</feature>
<evidence type="ECO:0000313" key="3">
    <source>
        <dbReference type="Proteomes" id="UP001059617"/>
    </source>
</evidence>
<keyword evidence="3" id="KW-1185">Reference proteome</keyword>
<evidence type="ECO:0000256" key="1">
    <source>
        <dbReference type="SAM" id="MobiDB-lite"/>
    </source>
</evidence>
<reference evidence="2" key="1">
    <citation type="submission" date="2021-04" db="EMBL/GenBank/DDBJ databases">
        <authorList>
            <person name="Hartkoorn R.C."/>
            <person name="Beaudoing E."/>
            <person name="Hot D."/>
        </authorList>
    </citation>
    <scope>NUCLEOTIDE SEQUENCE</scope>
    <source>
        <strain evidence="2">NRRL B-16292</strain>
    </source>
</reference>
<reference evidence="2" key="2">
    <citation type="submission" date="2022-09" db="EMBL/GenBank/DDBJ databases">
        <title>Biosynthetic gene clusters of Dactylosporangioum fulvum.</title>
        <authorList>
            <person name="Caradec T."/>
        </authorList>
    </citation>
    <scope>NUCLEOTIDE SEQUENCE</scope>
    <source>
        <strain evidence="2">NRRL B-16292</strain>
    </source>
</reference>
<dbReference type="EMBL" id="CP073720">
    <property type="protein sequence ID" value="UWP85261.1"/>
    <property type="molecule type" value="Genomic_DNA"/>
</dbReference>
<organism evidence="2 3">
    <name type="scientific">Dactylosporangium fulvum</name>
    <dbReference type="NCBI Taxonomy" id="53359"/>
    <lineage>
        <taxon>Bacteria</taxon>
        <taxon>Bacillati</taxon>
        <taxon>Actinomycetota</taxon>
        <taxon>Actinomycetes</taxon>
        <taxon>Micromonosporales</taxon>
        <taxon>Micromonosporaceae</taxon>
        <taxon>Dactylosporangium</taxon>
    </lineage>
</organism>